<feature type="transmembrane region" description="Helical" evidence="2">
    <location>
        <begin position="297"/>
        <end position="315"/>
    </location>
</feature>
<evidence type="ECO:0000256" key="2">
    <source>
        <dbReference type="SAM" id="Phobius"/>
    </source>
</evidence>
<sequence length="359" mass="37482">MKFVPAAIVLAATSVATAMGSGPVAASSEPADAEGAVTWSVRPGDQGGEDGRSWVEWEADAGDELTEHMVVTNHGDAEVDFQLSAADGYFTDTGRFNMLPSDEESVAAGTWIDVPKSVTVPAGAAEIVPFTVTVPDKATPGDHAAGVAASIRSTGEGTVGVESRVGFRVMTRVAGDLQPQLALSASGTYSGEVNPFSSGAVDVAYEVENTGNTLLRAQPEVVLTGPFGIRTQQIAGDEIAELAPGETRRGTVRVTAAWPLVVYDATVAATPLPVSDERGFENAEPAAAQTTIIAMPWSQLVVLVLALVLVTWSVLRRRTEKKRTERLVAAAREEALAEVGASGGERPHTDRSQAHPITP</sequence>
<keyword evidence="2" id="KW-0472">Membrane</keyword>
<keyword evidence="2" id="KW-0812">Transmembrane</keyword>
<dbReference type="Proteomes" id="UP000824220">
    <property type="component" value="Unassembled WGS sequence"/>
</dbReference>
<comment type="caution">
    <text evidence="4">The sequence shown here is derived from an EMBL/GenBank/DDBJ whole genome shotgun (WGS) entry which is preliminary data.</text>
</comment>
<dbReference type="AlphaFoldDB" id="A0A9D2H4Q5"/>
<reference evidence="4" key="1">
    <citation type="journal article" date="2021" name="PeerJ">
        <title>Extensive microbial diversity within the chicken gut microbiome revealed by metagenomics and culture.</title>
        <authorList>
            <person name="Gilroy R."/>
            <person name="Ravi A."/>
            <person name="Getino M."/>
            <person name="Pursley I."/>
            <person name="Horton D.L."/>
            <person name="Alikhan N.F."/>
            <person name="Baker D."/>
            <person name="Gharbi K."/>
            <person name="Hall N."/>
            <person name="Watson M."/>
            <person name="Adriaenssens E.M."/>
            <person name="Foster-Nyarko E."/>
            <person name="Jarju S."/>
            <person name="Secka A."/>
            <person name="Antonio M."/>
            <person name="Oren A."/>
            <person name="Chaudhuri R.R."/>
            <person name="La Ragione R."/>
            <person name="Hildebrand F."/>
            <person name="Pallen M.J."/>
        </authorList>
    </citation>
    <scope>NUCLEOTIDE SEQUENCE</scope>
    <source>
        <strain evidence="4">ChiHjej8B7-3636</strain>
    </source>
</reference>
<feature type="chain" id="PRO_5039477252" evidence="3">
    <location>
        <begin position="19"/>
        <end position="359"/>
    </location>
</feature>
<evidence type="ECO:0000256" key="1">
    <source>
        <dbReference type="SAM" id="MobiDB-lite"/>
    </source>
</evidence>
<name>A0A9D2H4Q5_9MICO</name>
<protein>
    <submittedName>
        <fullName evidence="4">DUF916 domain-containing protein</fullName>
    </submittedName>
</protein>
<gene>
    <name evidence="4" type="ORF">H9800_03115</name>
</gene>
<keyword evidence="3" id="KW-0732">Signal</keyword>
<evidence type="ECO:0000256" key="3">
    <source>
        <dbReference type="SAM" id="SignalP"/>
    </source>
</evidence>
<feature type="signal peptide" evidence="3">
    <location>
        <begin position="1"/>
        <end position="18"/>
    </location>
</feature>
<reference evidence="4" key="2">
    <citation type="submission" date="2021-04" db="EMBL/GenBank/DDBJ databases">
        <authorList>
            <person name="Gilroy R."/>
        </authorList>
    </citation>
    <scope>NUCLEOTIDE SEQUENCE</scope>
    <source>
        <strain evidence="4">ChiHjej8B7-3636</strain>
    </source>
</reference>
<evidence type="ECO:0000313" key="5">
    <source>
        <dbReference type="Proteomes" id="UP000824220"/>
    </source>
</evidence>
<keyword evidence="2" id="KW-1133">Transmembrane helix</keyword>
<dbReference type="EMBL" id="DXAM01000046">
    <property type="protein sequence ID" value="HJA03834.1"/>
    <property type="molecule type" value="Genomic_DNA"/>
</dbReference>
<feature type="region of interest" description="Disordered" evidence="1">
    <location>
        <begin position="337"/>
        <end position="359"/>
    </location>
</feature>
<proteinExistence type="predicted"/>
<evidence type="ECO:0000313" key="4">
    <source>
        <dbReference type="EMBL" id="HJA03834.1"/>
    </source>
</evidence>
<accession>A0A9D2H4Q5</accession>
<organism evidence="4 5">
    <name type="scientific">Candidatus Microbacterium stercoravium</name>
    <dbReference type="NCBI Taxonomy" id="2838697"/>
    <lineage>
        <taxon>Bacteria</taxon>
        <taxon>Bacillati</taxon>
        <taxon>Actinomycetota</taxon>
        <taxon>Actinomycetes</taxon>
        <taxon>Micrococcales</taxon>
        <taxon>Microbacteriaceae</taxon>
        <taxon>Microbacterium</taxon>
    </lineage>
</organism>